<dbReference type="InterPro" id="IPR002550">
    <property type="entry name" value="CNNM"/>
</dbReference>
<dbReference type="Gene3D" id="3.10.580.10">
    <property type="entry name" value="CBS-domain"/>
    <property type="match status" value="1"/>
</dbReference>
<keyword evidence="6 7" id="KW-0472">Membrane</keyword>
<sequence>MIIAIIILIFISFFFSGSETALTAANKTKFRTEADKGDKKAKGIVRLLEKPSEFITTILIGNNVANILLPTLVTIMALRWGISVGIASAVLTVVIILISEVIPKSVAATFPDKITRLVYPIINICVFVFRPITLLLNKLTDSINRRLSKGQPQEHQFSREEFKTMLAIAGHEGALNEIETNRLKGVINFENLKVKDVDTTPRVNVTAFASSVTYEEVYETVMNKPYTRYPVYEGDIDNVIGVFHSKYLLAWSNNKQHEITDYSAKPLFVNEHNKAEWVLRKMTISRKHLAIVLDEFGGTEAIVSHEDLIEELLGMEIEDEMDKKEKEKLSQQQIQYQQRKKRNFSI</sequence>
<dbReference type="InterPro" id="IPR000644">
    <property type="entry name" value="CBS_dom"/>
</dbReference>
<gene>
    <name evidence="11" type="ORF">ERS140147_01765</name>
</gene>
<evidence type="ECO:0000256" key="4">
    <source>
        <dbReference type="ARBA" id="ARBA00022989"/>
    </source>
</evidence>
<dbReference type="GO" id="GO:0005886">
    <property type="term" value="C:plasma membrane"/>
    <property type="evidence" value="ECO:0007669"/>
    <property type="project" value="TreeGrafter"/>
</dbReference>
<evidence type="ECO:0000256" key="5">
    <source>
        <dbReference type="ARBA" id="ARBA00023122"/>
    </source>
</evidence>
<feature type="transmembrane region" description="Helical" evidence="9">
    <location>
        <begin position="118"/>
        <end position="136"/>
    </location>
</feature>
<dbReference type="CDD" id="cd04590">
    <property type="entry name" value="CBS_pair_CorC_HlyC_assoc"/>
    <property type="match status" value="1"/>
</dbReference>
<evidence type="ECO:0000259" key="10">
    <source>
        <dbReference type="PROSITE" id="PS51846"/>
    </source>
</evidence>
<protein>
    <submittedName>
        <fullName evidence="11">Hemolysin-like protein containing CBS domains</fullName>
    </submittedName>
</protein>
<dbReference type="PANTHER" id="PTHR22777">
    <property type="entry name" value="HEMOLYSIN-RELATED"/>
    <property type="match status" value="1"/>
</dbReference>
<organism evidence="11 12">
    <name type="scientific">Staphylococcus schweitzeri</name>
    <dbReference type="NCBI Taxonomy" id="1654388"/>
    <lineage>
        <taxon>Bacteria</taxon>
        <taxon>Bacillati</taxon>
        <taxon>Bacillota</taxon>
        <taxon>Bacilli</taxon>
        <taxon>Bacillales</taxon>
        <taxon>Staphylococcaceae</taxon>
        <taxon>Staphylococcus</taxon>
    </lineage>
</organism>
<dbReference type="EMBL" id="CCEH01000015">
    <property type="protein sequence ID" value="CDR28628.1"/>
    <property type="molecule type" value="Genomic_DNA"/>
</dbReference>
<evidence type="ECO:0000313" key="11">
    <source>
        <dbReference type="EMBL" id="CDR28628.1"/>
    </source>
</evidence>
<dbReference type="PANTHER" id="PTHR22777:SF17">
    <property type="entry name" value="UPF0053 PROTEIN SLL0260"/>
    <property type="match status" value="1"/>
</dbReference>
<dbReference type="AlphaFoldDB" id="A0A077UMN7"/>
<keyword evidence="5" id="KW-0129">CBS domain</keyword>
<evidence type="ECO:0000256" key="7">
    <source>
        <dbReference type="PROSITE-ProRule" id="PRU01193"/>
    </source>
</evidence>
<evidence type="ECO:0000313" key="12">
    <source>
        <dbReference type="Proteomes" id="UP000044616"/>
    </source>
</evidence>
<dbReference type="Proteomes" id="UP000044616">
    <property type="component" value="Unassembled WGS sequence"/>
</dbReference>
<evidence type="ECO:0000256" key="6">
    <source>
        <dbReference type="ARBA" id="ARBA00023136"/>
    </source>
</evidence>
<evidence type="ECO:0000256" key="9">
    <source>
        <dbReference type="SAM" id="Phobius"/>
    </source>
</evidence>
<feature type="transmembrane region" description="Helical" evidence="9">
    <location>
        <begin position="54"/>
        <end position="73"/>
    </location>
</feature>
<feature type="region of interest" description="Disordered" evidence="8">
    <location>
        <begin position="324"/>
        <end position="346"/>
    </location>
</feature>
<dbReference type="Pfam" id="PF01595">
    <property type="entry name" value="CNNM"/>
    <property type="match status" value="1"/>
</dbReference>
<evidence type="ECO:0000256" key="3">
    <source>
        <dbReference type="ARBA" id="ARBA00022737"/>
    </source>
</evidence>
<feature type="domain" description="CNNM transmembrane" evidence="10">
    <location>
        <begin position="1"/>
        <end position="179"/>
    </location>
</feature>
<dbReference type="InterPro" id="IPR044751">
    <property type="entry name" value="Ion_transp-like_CBS"/>
</dbReference>
<reference evidence="11 12" key="1">
    <citation type="submission" date="2014-05" db="EMBL/GenBank/DDBJ databases">
        <authorList>
            <person name="Aslett A.Martin."/>
            <person name="De Silva Nishadi"/>
        </authorList>
    </citation>
    <scope>NUCLEOTIDE SEQUENCE [LARGE SCALE GENOMIC DNA]</scope>
</reference>
<evidence type="ECO:0000256" key="8">
    <source>
        <dbReference type="SAM" id="MobiDB-lite"/>
    </source>
</evidence>
<accession>A0A077UMN7</accession>
<proteinExistence type="predicted"/>
<evidence type="ECO:0000256" key="2">
    <source>
        <dbReference type="ARBA" id="ARBA00022692"/>
    </source>
</evidence>
<evidence type="ECO:0000256" key="1">
    <source>
        <dbReference type="ARBA" id="ARBA00004141"/>
    </source>
</evidence>
<dbReference type="InterPro" id="IPR046342">
    <property type="entry name" value="CBS_dom_sf"/>
</dbReference>
<dbReference type="PROSITE" id="PS51846">
    <property type="entry name" value="CNNM"/>
    <property type="match status" value="1"/>
</dbReference>
<keyword evidence="2 7" id="KW-0812">Transmembrane</keyword>
<dbReference type="Pfam" id="PF00571">
    <property type="entry name" value="CBS"/>
    <property type="match status" value="2"/>
</dbReference>
<dbReference type="RefSeq" id="WP_047531164.1">
    <property type="nucleotide sequence ID" value="NZ_CCEH01000015.1"/>
</dbReference>
<dbReference type="SUPFAM" id="SSF54631">
    <property type="entry name" value="CBS-domain pair"/>
    <property type="match status" value="1"/>
</dbReference>
<keyword evidence="4 7" id="KW-1133">Transmembrane helix</keyword>
<name>A0A077UMN7_9STAP</name>
<feature type="transmembrane region" description="Helical" evidence="9">
    <location>
        <begin position="80"/>
        <end position="98"/>
    </location>
</feature>
<keyword evidence="3" id="KW-0677">Repeat</keyword>
<comment type="subcellular location">
    <subcellularLocation>
        <location evidence="1">Membrane</location>
        <topology evidence="1">Multi-pass membrane protein</topology>
    </subcellularLocation>
</comment>